<dbReference type="GO" id="GO:0046872">
    <property type="term" value="F:metal ion binding"/>
    <property type="evidence" value="ECO:0007669"/>
    <property type="project" value="UniProtKB-KW"/>
</dbReference>
<evidence type="ECO:0000259" key="6">
    <source>
        <dbReference type="Pfam" id="PF01979"/>
    </source>
</evidence>
<feature type="binding site" evidence="4">
    <location>
        <position position="62"/>
    </location>
    <ligand>
        <name>Zn(2+)</name>
        <dbReference type="ChEBI" id="CHEBI:29105"/>
        <label>1</label>
        <note>catalytic</note>
    </ligand>
</feature>
<feature type="binding site" evidence="4">
    <location>
        <position position="60"/>
    </location>
    <ligand>
        <name>Zn(2+)</name>
        <dbReference type="ChEBI" id="CHEBI:29105"/>
        <label>1</label>
        <note>catalytic</note>
    </ligand>
</feature>
<accession>A0A0D1XNE6</accession>
<comment type="similarity">
    <text evidence="1">Belongs to the peptidase M38 family.</text>
</comment>
<evidence type="ECO:0000256" key="2">
    <source>
        <dbReference type="PIRSR" id="PIRSR001238-1"/>
    </source>
</evidence>
<evidence type="ECO:0000313" key="10">
    <source>
        <dbReference type="Proteomes" id="UP000182836"/>
    </source>
</evidence>
<organism evidence="7 9">
    <name type="scientific">Aneurinibacillus migulanus</name>
    <name type="common">Bacillus migulanus</name>
    <dbReference type="NCBI Taxonomy" id="47500"/>
    <lineage>
        <taxon>Bacteria</taxon>
        <taxon>Bacillati</taxon>
        <taxon>Bacillota</taxon>
        <taxon>Bacilli</taxon>
        <taxon>Bacillales</taxon>
        <taxon>Paenibacillaceae</taxon>
        <taxon>Aneurinibacillus group</taxon>
        <taxon>Aneurinibacillus</taxon>
    </lineage>
</organism>
<dbReference type="GO" id="GO:0005737">
    <property type="term" value="C:cytoplasm"/>
    <property type="evidence" value="ECO:0007669"/>
    <property type="project" value="UniProtKB-SubCell"/>
</dbReference>
<protein>
    <recommendedName>
        <fullName evidence="1">Isoaspartyl dipeptidase</fullName>
        <ecNumber evidence="1">3.4.19.-</ecNumber>
    </recommendedName>
</protein>
<feature type="binding site" evidence="3">
    <location>
        <position position="98"/>
    </location>
    <ligand>
        <name>substrate</name>
    </ligand>
</feature>
<feature type="binding site" evidence="3">
    <location>
        <position position="286"/>
    </location>
    <ligand>
        <name>substrate</name>
    </ligand>
</feature>
<feature type="binding site" evidence="4">
    <location>
        <position position="193"/>
    </location>
    <ligand>
        <name>Zn(2+)</name>
        <dbReference type="ChEBI" id="CHEBI:29105"/>
        <label>2</label>
        <note>catalytic</note>
    </ligand>
</feature>
<dbReference type="PIRSF" id="PIRSF001238">
    <property type="entry name" value="IadA"/>
    <property type="match status" value="1"/>
</dbReference>
<dbReference type="EMBL" id="LGUG01000004">
    <property type="protein sequence ID" value="KON96320.1"/>
    <property type="molecule type" value="Genomic_DNA"/>
</dbReference>
<evidence type="ECO:0000256" key="4">
    <source>
        <dbReference type="PIRSR" id="PIRSR001238-3"/>
    </source>
</evidence>
<feature type="binding site" description="via carbamate group" evidence="4">
    <location>
        <position position="154"/>
    </location>
    <ligand>
        <name>Zn(2+)</name>
        <dbReference type="ChEBI" id="CHEBI:29105"/>
        <label>1</label>
        <note>catalytic</note>
    </ligand>
</feature>
<feature type="binding site" description="via carbamate group" evidence="4">
    <location>
        <position position="154"/>
    </location>
    <ligand>
        <name>Zn(2+)</name>
        <dbReference type="ChEBI" id="CHEBI:29105"/>
        <label>2</label>
        <note>catalytic</note>
    </ligand>
</feature>
<dbReference type="PATRIC" id="fig|47500.12.peg.1727"/>
<dbReference type="InterPro" id="IPR010229">
    <property type="entry name" value="Pept_M38_dipep"/>
</dbReference>
<dbReference type="SUPFAM" id="SSF51338">
    <property type="entry name" value="Composite domain of metallo-dependent hydrolases"/>
    <property type="match status" value="1"/>
</dbReference>
<reference evidence="7 9" key="1">
    <citation type="submission" date="2015-07" db="EMBL/GenBank/DDBJ databases">
        <title>Fjat-14205 dsm 2895.</title>
        <authorList>
            <person name="Liu B."/>
            <person name="Wang J."/>
            <person name="Zhu Y."/>
            <person name="Liu G."/>
            <person name="Chen Q."/>
            <person name="Chen Z."/>
            <person name="Lan J."/>
            <person name="Che J."/>
            <person name="Ge C."/>
            <person name="Shi H."/>
            <person name="Pan Z."/>
            <person name="Liu X."/>
        </authorList>
    </citation>
    <scope>NUCLEOTIDE SEQUENCE [LARGE SCALE GENOMIC DNA]</scope>
    <source>
        <strain evidence="7 9">DSM 2895</strain>
    </source>
</reference>
<dbReference type="GO" id="GO:0006508">
    <property type="term" value="P:proteolysis"/>
    <property type="evidence" value="ECO:0007669"/>
    <property type="project" value="UniProtKB-KW"/>
</dbReference>
<name>A0A0D1XNE6_ANEMI</name>
<feature type="binding site" evidence="3">
    <location>
        <position position="129"/>
    </location>
    <ligand>
        <name>substrate</name>
    </ligand>
</feature>
<keyword evidence="1" id="KW-0645">Protease</keyword>
<feature type="binding site" evidence="3">
    <location>
        <position position="161"/>
    </location>
    <ligand>
        <name>substrate</name>
    </ligand>
</feature>
<keyword evidence="1 4" id="KW-0862">Zinc</keyword>
<keyword evidence="1 4" id="KW-0479">Metal-binding</keyword>
<dbReference type="EC" id="3.4.19.-" evidence="1"/>
<dbReference type="Pfam" id="PF01979">
    <property type="entry name" value="Amidohydro_1"/>
    <property type="match status" value="1"/>
</dbReference>
<dbReference type="OrthoDB" id="9807210at2"/>
<dbReference type="PANTHER" id="PTHR11647:SF1">
    <property type="entry name" value="COLLAPSIN RESPONSE MEDIATOR PROTEIN"/>
    <property type="match status" value="1"/>
</dbReference>
<gene>
    <name evidence="7" type="ORF">AF333_13385</name>
    <name evidence="8" type="ORF">SAMN04487909_102263</name>
</gene>
<comment type="PTM">
    <text evidence="1">Carboxylation allows a single lysine to coordinate two zinc ions.</text>
</comment>
<feature type="binding site" evidence="4">
    <location>
        <position position="222"/>
    </location>
    <ligand>
        <name>Zn(2+)</name>
        <dbReference type="ChEBI" id="CHEBI:29105"/>
        <label>2</label>
        <note>catalytic</note>
    </ligand>
</feature>
<keyword evidence="1" id="KW-0378">Hydrolase</keyword>
<dbReference type="Gene3D" id="3.20.20.140">
    <property type="entry name" value="Metal-dependent hydrolases"/>
    <property type="match status" value="1"/>
</dbReference>
<feature type="modified residue" description="N6-carboxylysine" evidence="5">
    <location>
        <position position="154"/>
    </location>
</feature>
<dbReference type="GeneID" id="42306165"/>
<comment type="subcellular location">
    <subcellularLocation>
        <location evidence="1">Cytoplasm</location>
    </subcellularLocation>
</comment>
<feature type="binding site" evidence="3">
    <location>
        <begin position="67"/>
        <end position="69"/>
    </location>
    <ligand>
        <name>substrate</name>
    </ligand>
</feature>
<dbReference type="InterPro" id="IPR011059">
    <property type="entry name" value="Metal-dep_hydrolase_composite"/>
</dbReference>
<dbReference type="InterPro" id="IPR006680">
    <property type="entry name" value="Amidohydro-rel"/>
</dbReference>
<dbReference type="EMBL" id="FNED01000002">
    <property type="protein sequence ID" value="SDI24785.1"/>
    <property type="molecule type" value="Genomic_DNA"/>
</dbReference>
<dbReference type="InterPro" id="IPR050378">
    <property type="entry name" value="Metallo-dep_Hydrolases_sf"/>
</dbReference>
<evidence type="ECO:0000256" key="3">
    <source>
        <dbReference type="PIRSR" id="PIRSR001238-2"/>
    </source>
</evidence>
<comment type="PTM">
    <text evidence="5">Carbamylation allows a single lysine to coordinate two zinc ions.</text>
</comment>
<comment type="function">
    <text evidence="1">Catalyzes the hydrolytic cleavage of a subset of L-isoaspartyl (L-beta-aspartyl) dipeptides. Used to degrade proteins damaged by L-isoaspartyl residues formation.</text>
</comment>
<evidence type="ECO:0000256" key="5">
    <source>
        <dbReference type="PIRSR" id="PIRSR001238-50"/>
    </source>
</evidence>
<dbReference type="GO" id="GO:0008798">
    <property type="term" value="F:beta-aspartyl-peptidase activity"/>
    <property type="evidence" value="ECO:0007669"/>
    <property type="project" value="InterPro"/>
</dbReference>
<evidence type="ECO:0000313" key="8">
    <source>
        <dbReference type="EMBL" id="SDI24785.1"/>
    </source>
</evidence>
<dbReference type="SUPFAM" id="SSF51556">
    <property type="entry name" value="Metallo-dependent hydrolases"/>
    <property type="match status" value="1"/>
</dbReference>
<dbReference type="GO" id="GO:0008237">
    <property type="term" value="F:metallopeptidase activity"/>
    <property type="evidence" value="ECO:0007669"/>
    <property type="project" value="UniProtKB-KW"/>
</dbReference>
<dbReference type="Proteomes" id="UP000037269">
    <property type="component" value="Unassembled WGS sequence"/>
</dbReference>
<proteinExistence type="inferred from homology"/>
<sequence length="386" mass="41642">MLTIIKNTDIYAPEHLGTQDILIANDKIVKIAENIDAHGLEAEIVDGANTICIPGIIDRHVHITGGGGEGGFSTSTPEVNMSTLLKNGITTVVGLLGTNDISRSVKSLLAKAKSLNEEGMTAYILTGGYGYPSATLTGDVRDDIMFISEILGLKLAFEDHRASHITKEELTRLASYVRVSSMLSRKPGFIHLHMGSGKHFYNMLYDIVGENGLPITLFNPTHVNRTVPLLEASAEFCRRGGSVDITSNIGISPKDSVLSAKKALLFLLQNGSSIDNITISSDGNGSMPLFDEDGRLSGMGVAGFEPTMDTLKALVLEENMDFAEALKPFTLNPAKALGIYPARGAVREGCFADMVLLDKELNIKDVYANGQAFVKEYEVIRKGTFE</sequence>
<comment type="cofactor">
    <cofactor evidence="1 4">
        <name>Zn(2+)</name>
        <dbReference type="ChEBI" id="CHEBI:29105"/>
    </cofactor>
    <text evidence="1 4">Binds 2 Zn(2+) ions per subunit.</text>
</comment>
<feature type="active site" description="Proton acceptor" evidence="2">
    <location>
        <position position="282"/>
    </location>
</feature>
<dbReference type="STRING" id="47500.AF333_13385"/>
<dbReference type="Proteomes" id="UP000182836">
    <property type="component" value="Unassembled WGS sequence"/>
</dbReference>
<dbReference type="Gene3D" id="2.30.40.10">
    <property type="entry name" value="Urease, subunit C, domain 1"/>
    <property type="match status" value="1"/>
</dbReference>
<evidence type="ECO:0000313" key="7">
    <source>
        <dbReference type="EMBL" id="KON96320.1"/>
    </source>
</evidence>
<dbReference type="NCBIfam" id="TIGR01975">
    <property type="entry name" value="isoAsp_dipep"/>
    <property type="match status" value="1"/>
</dbReference>
<dbReference type="InterPro" id="IPR032466">
    <property type="entry name" value="Metal_Hydrolase"/>
</dbReference>
<reference evidence="8 10" key="2">
    <citation type="submission" date="2016-10" db="EMBL/GenBank/DDBJ databases">
        <authorList>
            <person name="de Groot N.N."/>
        </authorList>
    </citation>
    <scope>NUCLEOTIDE SEQUENCE [LARGE SCALE GENOMIC DNA]</scope>
    <source>
        <strain evidence="8 10">DSM 2895</strain>
    </source>
</reference>
<keyword evidence="9" id="KW-1185">Reference proteome</keyword>
<dbReference type="AlphaFoldDB" id="A0A0D1XNE6"/>
<dbReference type="PANTHER" id="PTHR11647">
    <property type="entry name" value="HYDRANTOINASE/DIHYDROPYRIMIDINASE FAMILY MEMBER"/>
    <property type="match status" value="1"/>
</dbReference>
<evidence type="ECO:0000256" key="1">
    <source>
        <dbReference type="PIRNR" id="PIRNR001238"/>
    </source>
</evidence>
<dbReference type="RefSeq" id="WP_043064005.1">
    <property type="nucleotide sequence ID" value="NZ_BJOA01000009.1"/>
</dbReference>
<feature type="binding site" evidence="3">
    <location>
        <position position="225"/>
    </location>
    <ligand>
        <name>substrate</name>
    </ligand>
</feature>
<feature type="binding site" evidence="4">
    <location>
        <position position="282"/>
    </location>
    <ligand>
        <name>Zn(2+)</name>
        <dbReference type="ChEBI" id="CHEBI:29105"/>
        <label>1</label>
        <note>catalytic</note>
    </ligand>
</feature>
<keyword evidence="1" id="KW-0482">Metalloprotease</keyword>
<evidence type="ECO:0000313" key="9">
    <source>
        <dbReference type="Proteomes" id="UP000037269"/>
    </source>
</evidence>
<dbReference type="GO" id="GO:0016810">
    <property type="term" value="F:hydrolase activity, acting on carbon-nitrogen (but not peptide) bonds"/>
    <property type="evidence" value="ECO:0007669"/>
    <property type="project" value="InterPro"/>
</dbReference>
<feature type="domain" description="Amidohydrolase-related" evidence="6">
    <location>
        <begin position="52"/>
        <end position="371"/>
    </location>
</feature>